<dbReference type="InterPro" id="IPR058240">
    <property type="entry name" value="rSAM_sf"/>
</dbReference>
<keyword evidence="5" id="KW-0004">4Fe-4S</keyword>
<dbReference type="InterPro" id="IPR006638">
    <property type="entry name" value="Elp3/MiaA/NifB-like_rSAM"/>
</dbReference>
<dbReference type="CDD" id="cd01335">
    <property type="entry name" value="Radical_SAM"/>
    <property type="match status" value="1"/>
</dbReference>
<protein>
    <submittedName>
        <fullName evidence="8">[FeFe] hydrogenase H-cluster radical SAM maturase HydE</fullName>
    </submittedName>
</protein>
<dbReference type="Gene3D" id="3.20.20.70">
    <property type="entry name" value="Aldolase class I"/>
    <property type="match status" value="1"/>
</dbReference>
<keyword evidence="9" id="KW-1185">Reference proteome</keyword>
<dbReference type="SMART" id="SM00729">
    <property type="entry name" value="Elp3"/>
    <property type="match status" value="1"/>
</dbReference>
<dbReference type="SFLD" id="SFLDS00029">
    <property type="entry name" value="Radical_SAM"/>
    <property type="match status" value="1"/>
</dbReference>
<feature type="binding site" evidence="5">
    <location>
        <position position="89"/>
    </location>
    <ligand>
        <name>[4Fe-4S] cluster</name>
        <dbReference type="ChEBI" id="CHEBI:49883"/>
        <note>4Fe-4S-S-AdoMet</note>
    </ligand>
</feature>
<evidence type="ECO:0000313" key="8">
    <source>
        <dbReference type="EMBL" id="TBT95295.1"/>
    </source>
</evidence>
<feature type="binding site" evidence="6">
    <location>
        <position position="185"/>
    </location>
    <ligand>
        <name>S-adenosyl-L-methionine</name>
        <dbReference type="ChEBI" id="CHEBI:59789"/>
    </ligand>
</feature>
<evidence type="ECO:0000256" key="6">
    <source>
        <dbReference type="PIRSR" id="PIRSR004762-2"/>
    </source>
</evidence>
<dbReference type="PANTHER" id="PTHR43726">
    <property type="entry name" value="3-METHYLORNITHINE SYNTHASE"/>
    <property type="match status" value="1"/>
</dbReference>
<comment type="cofactor">
    <cofactor evidence="5">
        <name>[4Fe-4S] cluster</name>
        <dbReference type="ChEBI" id="CHEBI:49883"/>
    </cofactor>
    <text evidence="5">Binds 1 [4Fe-4S] cluster. The cluster is coordinated with 3 cysteines and an exchangeable S-adenosyl-L-methionine.</text>
</comment>
<keyword evidence="4 5" id="KW-0411">Iron-sulfur</keyword>
<dbReference type="AlphaFoldDB" id="A0A4Q9KM36"/>
<feature type="binding site" evidence="6">
    <location>
        <position position="205"/>
    </location>
    <ligand>
        <name>S-adenosyl-L-methionine</name>
        <dbReference type="ChEBI" id="CHEBI:59789"/>
    </ligand>
</feature>
<dbReference type="InterPro" id="IPR013785">
    <property type="entry name" value="Aldolase_TIM"/>
</dbReference>
<evidence type="ECO:0000256" key="3">
    <source>
        <dbReference type="ARBA" id="ARBA00023004"/>
    </source>
</evidence>
<dbReference type="PANTHER" id="PTHR43726:SF1">
    <property type="entry name" value="BIOTIN SYNTHASE"/>
    <property type="match status" value="1"/>
</dbReference>
<dbReference type="PROSITE" id="PS51918">
    <property type="entry name" value="RADICAL_SAM"/>
    <property type="match status" value="1"/>
</dbReference>
<dbReference type="Pfam" id="PF04055">
    <property type="entry name" value="Radical_SAM"/>
    <property type="match status" value="1"/>
</dbReference>
<evidence type="ECO:0000256" key="2">
    <source>
        <dbReference type="ARBA" id="ARBA00022723"/>
    </source>
</evidence>
<name>A0A4Q9KM36_PROTD</name>
<organism evidence="8 9">
    <name type="scientific">Propioniciclava tarda</name>
    <dbReference type="NCBI Taxonomy" id="433330"/>
    <lineage>
        <taxon>Bacteria</taxon>
        <taxon>Bacillati</taxon>
        <taxon>Actinomycetota</taxon>
        <taxon>Actinomycetes</taxon>
        <taxon>Propionibacteriales</taxon>
        <taxon>Propionibacteriaceae</taxon>
        <taxon>Propioniciclava</taxon>
    </lineage>
</organism>
<dbReference type="SUPFAM" id="SSF102114">
    <property type="entry name" value="Radical SAM enzymes"/>
    <property type="match status" value="1"/>
</dbReference>
<dbReference type="InterPro" id="IPR034422">
    <property type="entry name" value="HydE/PylB-like"/>
</dbReference>
<dbReference type="SFLD" id="SFLDG01060">
    <property type="entry name" value="BATS_domain_containing"/>
    <property type="match status" value="1"/>
</dbReference>
<evidence type="ECO:0000256" key="5">
    <source>
        <dbReference type="PIRSR" id="PIRSR004762-1"/>
    </source>
</evidence>
<feature type="domain" description="Radical SAM core" evidence="7">
    <location>
        <begin position="71"/>
        <end position="293"/>
    </location>
</feature>
<sequence>MEPRVRRAHLAGLSDRVYGVRVANTDLIDALAADGALSIDEFEQLLATYTAADRDHAASKAYRIARQQFGTSLTAWGVVSVSNVCTKECLYCGLRRSNEQVERFRLSPEDVVTAWAEGHRLGFRTVYLEGGDDPELTDESMEHVIWLVKKQFGDSTVTLEFGERTRGTYERYFEAGGDAYVLRHESADADHFASLHPRRMTLANRIRCLEDLKAVGFSTGCGMMIGSPFQTPAHLARDLAFIADFDPASVSIGPFVPSASTEFADQPAGSIDKTLFVLSLVRIMMPTVDLPVLTSVATVHPRGREMAVMAGANVVMPNLTPTVDRAKFAPYDHKIVSGAEAAEGFEILSRRMAAIGYSIGPTAPEPRHR</sequence>
<dbReference type="InterPro" id="IPR024021">
    <property type="entry name" value="FeFe-hyd_HydE_rSAM"/>
</dbReference>
<dbReference type="Proteomes" id="UP000291933">
    <property type="component" value="Unassembled WGS sequence"/>
</dbReference>
<dbReference type="GO" id="GO:0051539">
    <property type="term" value="F:4 iron, 4 sulfur cluster binding"/>
    <property type="evidence" value="ECO:0007669"/>
    <property type="project" value="UniProtKB-KW"/>
</dbReference>
<dbReference type="OrthoDB" id="9786826at2"/>
<evidence type="ECO:0000313" key="9">
    <source>
        <dbReference type="Proteomes" id="UP000291933"/>
    </source>
</evidence>
<keyword evidence="2" id="KW-0479">Metal-binding</keyword>
<accession>A0A4Q9KM36</accession>
<dbReference type="PIRSF" id="PIRSF004762">
    <property type="entry name" value="CHP00423"/>
    <property type="match status" value="1"/>
</dbReference>
<evidence type="ECO:0000256" key="1">
    <source>
        <dbReference type="ARBA" id="ARBA00022691"/>
    </source>
</evidence>
<keyword evidence="1 5" id="KW-0949">S-adenosyl-L-methionine</keyword>
<evidence type="ECO:0000256" key="4">
    <source>
        <dbReference type="ARBA" id="ARBA00023014"/>
    </source>
</evidence>
<dbReference type="NCBIfam" id="TIGR03956">
    <property type="entry name" value="rSAM_HydE"/>
    <property type="match status" value="1"/>
</dbReference>
<keyword evidence="3 5" id="KW-0408">Iron</keyword>
<proteinExistence type="predicted"/>
<feature type="binding site" evidence="5">
    <location>
        <position position="92"/>
    </location>
    <ligand>
        <name>[4Fe-4S] cluster</name>
        <dbReference type="ChEBI" id="CHEBI:49883"/>
        <note>4Fe-4S-S-AdoMet</note>
    </ligand>
</feature>
<evidence type="ECO:0000259" key="7">
    <source>
        <dbReference type="PROSITE" id="PS51918"/>
    </source>
</evidence>
<feature type="binding site" evidence="5">
    <location>
        <position position="85"/>
    </location>
    <ligand>
        <name>[4Fe-4S] cluster</name>
        <dbReference type="ChEBI" id="CHEBI:49883"/>
        <note>4Fe-4S-S-AdoMet</note>
    </ligand>
</feature>
<dbReference type="GO" id="GO:0016740">
    <property type="term" value="F:transferase activity"/>
    <property type="evidence" value="ECO:0007669"/>
    <property type="project" value="TreeGrafter"/>
</dbReference>
<dbReference type="InterPro" id="IPR007197">
    <property type="entry name" value="rSAM"/>
</dbReference>
<dbReference type="GO" id="GO:0046872">
    <property type="term" value="F:metal ion binding"/>
    <property type="evidence" value="ECO:0007669"/>
    <property type="project" value="UniProtKB-KW"/>
</dbReference>
<comment type="caution">
    <text evidence="8">The sequence shown here is derived from an EMBL/GenBank/DDBJ whole genome shotgun (WGS) entry which is preliminary data.</text>
</comment>
<dbReference type="SFLD" id="SFLDG01280">
    <property type="entry name" value="HydE/PylB-like"/>
    <property type="match status" value="1"/>
</dbReference>
<reference evidence="8 9" key="1">
    <citation type="submission" date="2019-01" db="EMBL/GenBank/DDBJ databases">
        <title>Lactibacter flavus gen. nov., sp. nov., a novel bacterium of the family Propionibacteriaceae isolated from raw milk and dairy products.</title>
        <authorList>
            <person name="Huptas C."/>
            <person name="Wenning M."/>
            <person name="Breitenwieser F."/>
            <person name="Doll E."/>
            <person name="Von Neubeck M."/>
            <person name="Busse H.-J."/>
            <person name="Scherer S."/>
        </authorList>
    </citation>
    <scope>NUCLEOTIDE SEQUENCE [LARGE SCALE GENOMIC DNA]</scope>
    <source>
        <strain evidence="8 9">DSM 22130</strain>
    </source>
</reference>
<gene>
    <name evidence="8" type="primary">hydE</name>
    <name evidence="8" type="ORF">ET996_05645</name>
</gene>
<dbReference type="EMBL" id="SDMR01000005">
    <property type="protein sequence ID" value="TBT95295.1"/>
    <property type="molecule type" value="Genomic_DNA"/>
</dbReference>